<reference evidence="2" key="1">
    <citation type="submission" date="2021-12" db="EMBL/GenBank/DDBJ databases">
        <title>Convergent genome expansion in fungi linked to evolution of root-endophyte symbiosis.</title>
        <authorList>
            <consortium name="DOE Joint Genome Institute"/>
            <person name="Ke Y.-H."/>
            <person name="Bonito G."/>
            <person name="Liao H.-L."/>
            <person name="Looney B."/>
            <person name="Rojas-Flechas A."/>
            <person name="Nash J."/>
            <person name="Hameed K."/>
            <person name="Schadt C."/>
            <person name="Martin F."/>
            <person name="Crous P.W."/>
            <person name="Miettinen O."/>
            <person name="Magnuson J.K."/>
            <person name="Labbe J."/>
            <person name="Jacobson D."/>
            <person name="Doktycz M.J."/>
            <person name="Veneault-Fourrey C."/>
            <person name="Kuo A."/>
            <person name="Mondo S."/>
            <person name="Calhoun S."/>
            <person name="Riley R."/>
            <person name="Ohm R."/>
            <person name="LaButti K."/>
            <person name="Andreopoulos B."/>
            <person name="Pangilinan J."/>
            <person name="Nolan M."/>
            <person name="Tritt A."/>
            <person name="Clum A."/>
            <person name="Lipzen A."/>
            <person name="Daum C."/>
            <person name="Barry K."/>
            <person name="Grigoriev I.V."/>
            <person name="Vilgalys R."/>
        </authorList>
    </citation>
    <scope>NUCLEOTIDE SEQUENCE</scope>
    <source>
        <strain evidence="2">PMI_201</strain>
    </source>
</reference>
<feature type="compositionally biased region" description="Polar residues" evidence="1">
    <location>
        <begin position="168"/>
        <end position="177"/>
    </location>
</feature>
<evidence type="ECO:0000313" key="2">
    <source>
        <dbReference type="EMBL" id="KAH8697695.1"/>
    </source>
</evidence>
<dbReference type="RefSeq" id="XP_046072396.1">
    <property type="nucleotide sequence ID" value="XM_046211185.1"/>
</dbReference>
<name>A0AAD4PWC3_9EURO</name>
<accession>A0AAD4PWC3</accession>
<evidence type="ECO:0000313" key="3">
    <source>
        <dbReference type="Proteomes" id="UP001201262"/>
    </source>
</evidence>
<comment type="caution">
    <text evidence="2">The sequence shown here is derived from an EMBL/GenBank/DDBJ whole genome shotgun (WGS) entry which is preliminary data.</text>
</comment>
<dbReference type="AlphaFoldDB" id="A0AAD4PWC3"/>
<keyword evidence="3" id="KW-1185">Reference proteome</keyword>
<proteinExistence type="predicted"/>
<evidence type="ECO:0000256" key="1">
    <source>
        <dbReference type="SAM" id="MobiDB-lite"/>
    </source>
</evidence>
<sequence length="370" mass="41426">MIPLCDPSVLDNNPQFKRLYQHLTKDILNPNGTTRADQIDPARKAVAEELRGLQVSAAKKEIIRNATKRAILDSRNALPKDLQENHMVISLFLDDSTTNIEADKDNILGDDATALLKRNVESFYSNIHMYAPYISRTITSDIDDLRSIANLLKPTATTSALSGRPLANRSQPRSTRTGKFAARESIQPRLSLQITERMHRLRELQISKLPASRRQMAVTAASVLAARAAVIERMIVLLEQTKHGVLCRAMKAQADHLATVAEGMSGKAEVIKLEALTTIYTPKTTAALEDYREHLRRTRLRLEEKQSIAIQTLEEYGEVGTDHNKSDVLNKRVGKDNKTMPGPMADIARRYGALVKEVETVKTEMKRLEI</sequence>
<protein>
    <submittedName>
        <fullName evidence="2">Uncharacterized protein</fullName>
    </submittedName>
</protein>
<gene>
    <name evidence="2" type="ORF">BGW36DRAFT_295436</name>
</gene>
<dbReference type="GeneID" id="70241472"/>
<dbReference type="EMBL" id="JAJTJA010000006">
    <property type="protein sequence ID" value="KAH8697695.1"/>
    <property type="molecule type" value="Genomic_DNA"/>
</dbReference>
<organism evidence="2 3">
    <name type="scientific">Talaromyces proteolyticus</name>
    <dbReference type="NCBI Taxonomy" id="1131652"/>
    <lineage>
        <taxon>Eukaryota</taxon>
        <taxon>Fungi</taxon>
        <taxon>Dikarya</taxon>
        <taxon>Ascomycota</taxon>
        <taxon>Pezizomycotina</taxon>
        <taxon>Eurotiomycetes</taxon>
        <taxon>Eurotiomycetidae</taxon>
        <taxon>Eurotiales</taxon>
        <taxon>Trichocomaceae</taxon>
        <taxon>Talaromyces</taxon>
        <taxon>Talaromyces sect. Bacilispori</taxon>
    </lineage>
</organism>
<dbReference type="Proteomes" id="UP001201262">
    <property type="component" value="Unassembled WGS sequence"/>
</dbReference>
<feature type="region of interest" description="Disordered" evidence="1">
    <location>
        <begin position="160"/>
        <end position="180"/>
    </location>
</feature>